<feature type="domain" description="Retrovirus-related Pol polyprotein from transposon TNT 1-94-like beta-barrel" evidence="2">
    <location>
        <begin position="14"/>
        <end position="93"/>
    </location>
</feature>
<feature type="domain" description="GAG-pre-integrase" evidence="1">
    <location>
        <begin position="124"/>
        <end position="176"/>
    </location>
</feature>
<dbReference type="Pfam" id="PF13976">
    <property type="entry name" value="gag_pre-integrs"/>
    <property type="match status" value="1"/>
</dbReference>
<keyword evidence="4" id="KW-1185">Reference proteome</keyword>
<reference evidence="3 4" key="1">
    <citation type="journal article" date="2021" name="bioRxiv">
        <title>Chromosome-scale and haplotype-resolved genome assembly of a tetraploid potato cultivar.</title>
        <authorList>
            <person name="Sun H."/>
            <person name="Jiao W.-B."/>
            <person name="Krause K."/>
            <person name="Campoy J.A."/>
            <person name="Goel M."/>
            <person name="Folz-Donahue K."/>
            <person name="Kukat C."/>
            <person name="Huettel B."/>
            <person name="Schneeberger K."/>
        </authorList>
    </citation>
    <scope>NUCLEOTIDE SEQUENCE [LARGE SCALE GENOMIC DNA]</scope>
    <source>
        <strain evidence="3">SolTubOtavaFocal</strain>
        <tissue evidence="3">Leaves</tissue>
    </source>
</reference>
<dbReference type="InterPro" id="IPR025724">
    <property type="entry name" value="GAG-pre-integrase_dom"/>
</dbReference>
<protein>
    <recommendedName>
        <fullName evidence="5">GAG-pre-integrase domain-containing protein</fullName>
    </recommendedName>
</protein>
<gene>
    <name evidence="3" type="ORF">KY290_038318</name>
</gene>
<comment type="caution">
    <text evidence="3">The sequence shown here is derived from an EMBL/GenBank/DDBJ whole genome shotgun (WGS) entry which is preliminary data.</text>
</comment>
<dbReference type="PANTHER" id="PTHR47592">
    <property type="entry name" value="PBF68 PROTEIN"/>
    <property type="match status" value="1"/>
</dbReference>
<name>A0ABQ7TZL6_SOLTU</name>
<evidence type="ECO:0008006" key="5">
    <source>
        <dbReference type="Google" id="ProtNLM"/>
    </source>
</evidence>
<dbReference type="Proteomes" id="UP000826656">
    <property type="component" value="Unassembled WGS sequence"/>
</dbReference>
<dbReference type="Pfam" id="PF22936">
    <property type="entry name" value="Pol_BBD"/>
    <property type="match status" value="1"/>
</dbReference>
<dbReference type="EMBL" id="JAIVGD010000028">
    <property type="protein sequence ID" value="KAH0739613.1"/>
    <property type="molecule type" value="Genomic_DNA"/>
</dbReference>
<dbReference type="InterPro" id="IPR054722">
    <property type="entry name" value="PolX-like_BBD"/>
</dbReference>
<sequence>MACIDTDHKPSDVWFVNSGCSNHMTSNKSLFQELDEKQNKKVQLGNAKEMQVEGKGTVGINTSHDKVKMLDNVQFVPDLGYNLLSVGQLMSDGHSLWFDDDACVITNKKSGKKIRITMTPNKMFPLEVSNMEIFALAASAKDESKLWHLRYGHLNIKGLKLLVDKGCIYGKQTRKSFPVGKAWRASNRMSWV</sequence>
<accession>A0ABQ7TZL6</accession>
<evidence type="ECO:0000313" key="3">
    <source>
        <dbReference type="EMBL" id="KAH0739613.1"/>
    </source>
</evidence>
<proteinExistence type="predicted"/>
<organism evidence="3 4">
    <name type="scientific">Solanum tuberosum</name>
    <name type="common">Potato</name>
    <dbReference type="NCBI Taxonomy" id="4113"/>
    <lineage>
        <taxon>Eukaryota</taxon>
        <taxon>Viridiplantae</taxon>
        <taxon>Streptophyta</taxon>
        <taxon>Embryophyta</taxon>
        <taxon>Tracheophyta</taxon>
        <taxon>Spermatophyta</taxon>
        <taxon>Magnoliopsida</taxon>
        <taxon>eudicotyledons</taxon>
        <taxon>Gunneridae</taxon>
        <taxon>Pentapetalae</taxon>
        <taxon>asterids</taxon>
        <taxon>lamiids</taxon>
        <taxon>Solanales</taxon>
        <taxon>Solanaceae</taxon>
        <taxon>Solanoideae</taxon>
        <taxon>Solaneae</taxon>
        <taxon>Solanum</taxon>
    </lineage>
</organism>
<evidence type="ECO:0000259" key="1">
    <source>
        <dbReference type="Pfam" id="PF13976"/>
    </source>
</evidence>
<dbReference type="PANTHER" id="PTHR47592:SF27">
    <property type="entry name" value="OS08G0421700 PROTEIN"/>
    <property type="match status" value="1"/>
</dbReference>
<evidence type="ECO:0000313" key="4">
    <source>
        <dbReference type="Proteomes" id="UP000826656"/>
    </source>
</evidence>
<evidence type="ECO:0000259" key="2">
    <source>
        <dbReference type="Pfam" id="PF22936"/>
    </source>
</evidence>